<dbReference type="GO" id="GO:0016787">
    <property type="term" value="F:hydrolase activity"/>
    <property type="evidence" value="ECO:0007669"/>
    <property type="project" value="InterPro"/>
</dbReference>
<protein>
    <recommendedName>
        <fullName evidence="4">Notum</fullName>
    </recommendedName>
</protein>
<dbReference type="InterPro" id="IPR004963">
    <property type="entry name" value="PAE/NOTUM"/>
</dbReference>
<proteinExistence type="inferred from homology"/>
<evidence type="ECO:0000313" key="3">
    <source>
        <dbReference type="Proteomes" id="UP000678393"/>
    </source>
</evidence>
<dbReference type="EMBL" id="CAJHNH020000391">
    <property type="protein sequence ID" value="CAG5117352.1"/>
    <property type="molecule type" value="Genomic_DNA"/>
</dbReference>
<name>A0A8S3YP77_9EUPU</name>
<comment type="similarity">
    <text evidence="1">Belongs to the pectinacetylesterase family. Notum subfamily.</text>
</comment>
<feature type="non-terminal residue" evidence="2">
    <location>
        <position position="492"/>
    </location>
</feature>
<gene>
    <name evidence="2" type="ORF">CUNI_LOCUS2910</name>
</gene>
<dbReference type="Proteomes" id="UP000678393">
    <property type="component" value="Unassembled WGS sequence"/>
</dbReference>
<dbReference type="PANTHER" id="PTHR21562:SF122">
    <property type="entry name" value="PALMITOLEOYL-PROTEIN CARBOXYLESTERASE NOTUM"/>
    <property type="match status" value="1"/>
</dbReference>
<sequence>TFYSLLRLIIEMIHLVVGSFWMMMAVSSTTSGSSSTSSRYSFSTFTTPPFSPTASRSVDDLTLNTHRLQELGSRGQWLLRHMAIMAHTCGVRDMPNLRRKLLAKSEVTCNDGSPPGYYIRRSHGSDKWIVFLEGGWYCFDHISCSERFRLMPEYMSSKHWPKFRVGSGILSMDPEENPFYFHSNVVYIPYCSSDSWSGTRNRTSVMDFSFMGSLILEKVFNELLKKRMKKAKSVIMAGTSAGGTGVLINLDRIADQIHARDPKIEVKGLVDSGWFLDNESFKNKPCRDAFTCSPMAGIQKGAQVWEPRLPVNCTSLYPKEVWRCFFGHRIYASIKTPIYIIQNLYDAAQIKVNNIFEERMQSQLSSEQWRYLLTLGEEVKETLQNASAVFAPACVSHEILTKPEWHTVTIDGTSLPQSIHCWENNQSATSSCSQSRYPHKLIDACPWPHCNCSCPKCRWDTMTHVNQFLLQTLAAVMGIDPVKMANVRLCGY</sequence>
<organism evidence="2 3">
    <name type="scientific">Candidula unifasciata</name>
    <dbReference type="NCBI Taxonomy" id="100452"/>
    <lineage>
        <taxon>Eukaryota</taxon>
        <taxon>Metazoa</taxon>
        <taxon>Spiralia</taxon>
        <taxon>Lophotrochozoa</taxon>
        <taxon>Mollusca</taxon>
        <taxon>Gastropoda</taxon>
        <taxon>Heterobranchia</taxon>
        <taxon>Euthyneura</taxon>
        <taxon>Panpulmonata</taxon>
        <taxon>Eupulmonata</taxon>
        <taxon>Stylommatophora</taxon>
        <taxon>Helicina</taxon>
        <taxon>Helicoidea</taxon>
        <taxon>Geomitridae</taxon>
        <taxon>Candidula</taxon>
    </lineage>
</organism>
<dbReference type="AlphaFoldDB" id="A0A8S3YP77"/>
<evidence type="ECO:0008006" key="4">
    <source>
        <dbReference type="Google" id="ProtNLM"/>
    </source>
</evidence>
<dbReference type="Pfam" id="PF03283">
    <property type="entry name" value="PAE"/>
    <property type="match status" value="1"/>
</dbReference>
<dbReference type="PANTHER" id="PTHR21562">
    <property type="entry name" value="NOTUM-RELATED"/>
    <property type="match status" value="1"/>
</dbReference>
<evidence type="ECO:0000256" key="1">
    <source>
        <dbReference type="ARBA" id="ARBA00010213"/>
    </source>
</evidence>
<dbReference type="OrthoDB" id="2015280at2759"/>
<evidence type="ECO:0000313" key="2">
    <source>
        <dbReference type="EMBL" id="CAG5117352.1"/>
    </source>
</evidence>
<reference evidence="2" key="1">
    <citation type="submission" date="2021-04" db="EMBL/GenBank/DDBJ databases">
        <authorList>
            <consortium name="Molecular Ecology Group"/>
        </authorList>
    </citation>
    <scope>NUCLEOTIDE SEQUENCE</scope>
</reference>
<keyword evidence="3" id="KW-1185">Reference proteome</keyword>
<comment type="caution">
    <text evidence="2">The sequence shown here is derived from an EMBL/GenBank/DDBJ whole genome shotgun (WGS) entry which is preliminary data.</text>
</comment>
<accession>A0A8S3YP77</accession>